<evidence type="ECO:0000256" key="1">
    <source>
        <dbReference type="SAM" id="Coils"/>
    </source>
</evidence>
<dbReference type="Proteomes" id="UP000664859">
    <property type="component" value="Unassembled WGS sequence"/>
</dbReference>
<dbReference type="PANTHER" id="PTHR37096:SF1">
    <property type="entry name" value="AAA+ ATPASE DOMAIN-CONTAINING PROTEIN"/>
    <property type="match status" value="1"/>
</dbReference>
<dbReference type="AlphaFoldDB" id="A0A835ZB81"/>
<keyword evidence="3" id="KW-1185">Reference proteome</keyword>
<accession>A0A835ZB81</accession>
<reference evidence="2" key="1">
    <citation type="submission" date="2021-02" db="EMBL/GenBank/DDBJ databases">
        <title>First Annotated Genome of the Yellow-green Alga Tribonema minus.</title>
        <authorList>
            <person name="Mahan K.M."/>
        </authorList>
    </citation>
    <scope>NUCLEOTIDE SEQUENCE</scope>
    <source>
        <strain evidence="2">UTEX B ZZ1240</strain>
    </source>
</reference>
<comment type="caution">
    <text evidence="2">The sequence shown here is derived from an EMBL/GenBank/DDBJ whole genome shotgun (WGS) entry which is preliminary data.</text>
</comment>
<proteinExistence type="predicted"/>
<gene>
    <name evidence="2" type="ORF">JKP88DRAFT_288381</name>
</gene>
<evidence type="ECO:0000313" key="3">
    <source>
        <dbReference type="Proteomes" id="UP000664859"/>
    </source>
</evidence>
<evidence type="ECO:0000313" key="2">
    <source>
        <dbReference type="EMBL" id="KAG5187039.1"/>
    </source>
</evidence>
<name>A0A835ZB81_9STRA</name>
<organism evidence="2 3">
    <name type="scientific">Tribonema minus</name>
    <dbReference type="NCBI Taxonomy" id="303371"/>
    <lineage>
        <taxon>Eukaryota</taxon>
        <taxon>Sar</taxon>
        <taxon>Stramenopiles</taxon>
        <taxon>Ochrophyta</taxon>
        <taxon>PX clade</taxon>
        <taxon>Xanthophyceae</taxon>
        <taxon>Tribonematales</taxon>
        <taxon>Tribonemataceae</taxon>
        <taxon>Tribonema</taxon>
    </lineage>
</organism>
<dbReference type="PANTHER" id="PTHR37096">
    <property type="entry name" value="YALI0E33429P"/>
    <property type="match status" value="1"/>
</dbReference>
<sequence>MRAAEAQTMLAGRVDVDAQAAAAALQATAMILNSRFEADVPAYGGAKIKLNGAEAVKRLDELTTVRDHPSKTPTIQQVFETYEQLLGAWEKARLSGALKGGLEWPNGFREWLDTELSTNFWAVIGDFQEHQARALLNLELEKHPGKGSKGAPILDDDWRKVYEVCGGNTGALCRPAVQYHLQKHNWPAALDAVTRDTLALVERAAMDREEWTAAQFADAALLMLDSQFNAVPRKQMEAQLGRHLTLDVTKQQAAGTRVLAALVKANRFSIRPFSEWTLDITPEAYGEPRATAIVTAASAMELHCMRILRSEQEEKLDQWKRQCQAATLPIQLRPVSPELATVRDAIGVVEGKKAALEGDIAAIETEITTVKRDRADGWQEELAALRDDKKVLQAKERQLREQSLLLLKGRSSSSKCLTTVV</sequence>
<protein>
    <submittedName>
        <fullName evidence="2">Uncharacterized protein</fullName>
    </submittedName>
</protein>
<feature type="coiled-coil region" evidence="1">
    <location>
        <begin position="353"/>
        <end position="402"/>
    </location>
</feature>
<dbReference type="EMBL" id="JAFCMP010000097">
    <property type="protein sequence ID" value="KAG5187039.1"/>
    <property type="molecule type" value="Genomic_DNA"/>
</dbReference>
<keyword evidence="1" id="KW-0175">Coiled coil</keyword>
<dbReference type="InterPro" id="IPR051667">
    <property type="entry name" value="Archaeal_ATPase_domain"/>
</dbReference>